<evidence type="ECO:0000313" key="4">
    <source>
        <dbReference type="EMBL" id="CAE7724326.1"/>
    </source>
</evidence>
<keyword evidence="1" id="KW-0677">Repeat</keyword>
<dbReference type="SMART" id="SM00223">
    <property type="entry name" value="APPLE"/>
    <property type="match status" value="1"/>
</dbReference>
<evidence type="ECO:0000256" key="1">
    <source>
        <dbReference type="ARBA" id="ARBA00022737"/>
    </source>
</evidence>
<gene>
    <name evidence="4" type="primary">OLA1</name>
    <name evidence="4" type="ORF">SPIL2461_LOCUS20697</name>
</gene>
<name>A0A812X922_SYMPI</name>
<dbReference type="OrthoDB" id="407832at2759"/>
<dbReference type="GO" id="GO:0006508">
    <property type="term" value="P:proteolysis"/>
    <property type="evidence" value="ECO:0007669"/>
    <property type="project" value="InterPro"/>
</dbReference>
<evidence type="ECO:0000313" key="5">
    <source>
        <dbReference type="Proteomes" id="UP000649617"/>
    </source>
</evidence>
<organism evidence="4 5">
    <name type="scientific">Symbiodinium pilosum</name>
    <name type="common">Dinoflagellate</name>
    <dbReference type="NCBI Taxonomy" id="2952"/>
    <lineage>
        <taxon>Eukaryota</taxon>
        <taxon>Sar</taxon>
        <taxon>Alveolata</taxon>
        <taxon>Dinophyceae</taxon>
        <taxon>Suessiales</taxon>
        <taxon>Symbiodiniaceae</taxon>
        <taxon>Symbiodinium</taxon>
    </lineage>
</organism>
<dbReference type="Proteomes" id="UP000649617">
    <property type="component" value="Unassembled WGS sequence"/>
</dbReference>
<protein>
    <submittedName>
        <fullName evidence="4">OLA1 protein</fullName>
    </submittedName>
</protein>
<comment type="caution">
    <text evidence="4">The sequence shown here is derived from an EMBL/GenBank/DDBJ whole genome shotgun (WGS) entry which is preliminary data.</text>
</comment>
<sequence>MLNNSSNARREVLAITGSGRSSSICSYKGFSHCLIKKFELVCQQSFVFAFAGLVSQWLLTHVVKASPDPRCPQPSCCSAGADEGACWRHGLWTVSYCCALGGAADCYRWGEDSPGHDLVVHAAHSGVQCRHLCQAHETCGYWSYIVNAPQVPENLRGQCFLKSSSASSRAERAHPFVVSGHRLCEHFGEGLSFTSAQGRLGLQIPAWRTSVSANKASMTGMLPGSGNEDWFREAAKVLDEVGFVVILDALSDAQANELFQTAQQVAEKMLTLDPERIGNRGPRRYSFGGASRTLHLMHVQGWEQLLDNHHVNQLLSAYYADGFLACGGGGDFVLGGTSTYQSLHLDVGGPVHGLEKAPAIGVNFVLEDLSCADAPMRAVPYSHRNATEPPDLSSEPQEMKDAVLCPLPRGSALVRDLRVWHGGTPSGSSLIRFLPNAEFVSLLWGSLTCGSGEILDPCQPVLPQASHARLSPFARAISERLVDASGVLQHAGKSTDSWLIPDFRGYHRHKQEAY</sequence>
<evidence type="ECO:0000259" key="3">
    <source>
        <dbReference type="SMART" id="SM00223"/>
    </source>
</evidence>
<keyword evidence="5" id="KW-1185">Reference proteome</keyword>
<feature type="domain" description="Apple" evidence="3">
    <location>
        <begin position="106"/>
        <end position="184"/>
    </location>
</feature>
<accession>A0A812X922</accession>
<proteinExistence type="predicted"/>
<dbReference type="EMBL" id="CAJNIZ010045581">
    <property type="protein sequence ID" value="CAE7724326.1"/>
    <property type="molecule type" value="Genomic_DNA"/>
</dbReference>
<dbReference type="InterPro" id="IPR008775">
    <property type="entry name" value="Phytyl_CoA_dOase-like"/>
</dbReference>
<dbReference type="AlphaFoldDB" id="A0A812X922"/>
<dbReference type="SUPFAM" id="SSF51197">
    <property type="entry name" value="Clavaminate synthase-like"/>
    <property type="match status" value="1"/>
</dbReference>
<dbReference type="GO" id="GO:0005576">
    <property type="term" value="C:extracellular region"/>
    <property type="evidence" value="ECO:0007669"/>
    <property type="project" value="InterPro"/>
</dbReference>
<dbReference type="Gene3D" id="2.60.120.620">
    <property type="entry name" value="q2cbj1_9rhob like domain"/>
    <property type="match status" value="1"/>
</dbReference>
<reference evidence="4" key="1">
    <citation type="submission" date="2021-02" db="EMBL/GenBank/DDBJ databases">
        <authorList>
            <person name="Dougan E. K."/>
            <person name="Rhodes N."/>
            <person name="Thang M."/>
            <person name="Chan C."/>
        </authorList>
    </citation>
    <scope>NUCLEOTIDE SEQUENCE</scope>
</reference>
<keyword evidence="2" id="KW-1015">Disulfide bond</keyword>
<dbReference type="Pfam" id="PF05721">
    <property type="entry name" value="PhyH"/>
    <property type="match status" value="1"/>
</dbReference>
<dbReference type="SUPFAM" id="SSF57414">
    <property type="entry name" value="Hairpin loop containing domain-like"/>
    <property type="match status" value="1"/>
</dbReference>
<evidence type="ECO:0000256" key="2">
    <source>
        <dbReference type="ARBA" id="ARBA00023157"/>
    </source>
</evidence>
<dbReference type="Gene3D" id="3.50.4.10">
    <property type="entry name" value="Hepatocyte Growth Factor"/>
    <property type="match status" value="1"/>
</dbReference>
<dbReference type="InterPro" id="IPR000177">
    <property type="entry name" value="Apple"/>
</dbReference>